<dbReference type="EMBL" id="JAHYIQ010000016">
    <property type="protein sequence ID" value="KAK1125545.1"/>
    <property type="molecule type" value="Genomic_DNA"/>
</dbReference>
<accession>A0AA40FUY8</accession>
<feature type="non-terminal residue" evidence="1">
    <location>
        <position position="1"/>
    </location>
</feature>
<proteinExistence type="predicted"/>
<name>A0AA40FUY8_9HYME</name>
<gene>
    <name evidence="1" type="ORF">K0M31_005904</name>
</gene>
<comment type="caution">
    <text evidence="1">The sequence shown here is derived from an EMBL/GenBank/DDBJ whole genome shotgun (WGS) entry which is preliminary data.</text>
</comment>
<dbReference type="Proteomes" id="UP001177670">
    <property type="component" value="Unassembled WGS sequence"/>
</dbReference>
<keyword evidence="2" id="KW-1185">Reference proteome</keyword>
<evidence type="ECO:0000313" key="1">
    <source>
        <dbReference type="EMBL" id="KAK1125545.1"/>
    </source>
</evidence>
<evidence type="ECO:0000313" key="2">
    <source>
        <dbReference type="Proteomes" id="UP001177670"/>
    </source>
</evidence>
<reference evidence="1" key="1">
    <citation type="submission" date="2021-10" db="EMBL/GenBank/DDBJ databases">
        <title>Melipona bicolor Genome sequencing and assembly.</title>
        <authorList>
            <person name="Araujo N.S."/>
            <person name="Arias M.C."/>
        </authorList>
    </citation>
    <scope>NUCLEOTIDE SEQUENCE</scope>
    <source>
        <strain evidence="1">USP_2M_L1-L4_2017</strain>
        <tissue evidence="1">Whole body</tissue>
    </source>
</reference>
<organism evidence="1 2">
    <name type="scientific">Melipona bicolor</name>
    <dbReference type="NCBI Taxonomy" id="60889"/>
    <lineage>
        <taxon>Eukaryota</taxon>
        <taxon>Metazoa</taxon>
        <taxon>Ecdysozoa</taxon>
        <taxon>Arthropoda</taxon>
        <taxon>Hexapoda</taxon>
        <taxon>Insecta</taxon>
        <taxon>Pterygota</taxon>
        <taxon>Neoptera</taxon>
        <taxon>Endopterygota</taxon>
        <taxon>Hymenoptera</taxon>
        <taxon>Apocrita</taxon>
        <taxon>Aculeata</taxon>
        <taxon>Apoidea</taxon>
        <taxon>Anthophila</taxon>
        <taxon>Apidae</taxon>
        <taxon>Melipona</taxon>
    </lineage>
</organism>
<protein>
    <submittedName>
        <fullName evidence="1">Uncharacterized protein</fullName>
    </submittedName>
</protein>
<dbReference type="AlphaFoldDB" id="A0AA40FUY8"/>
<sequence length="109" mass="12172">MTDNAVVGERALHATAPGIDATVQPAPAFKPIPRSAARLGIRGAAFYLAQRPHLPPLPTKVLFVRNRPSSPCPCPCRYPNYRVHVYHATRRTLNDFTSRSYRGYRAEDN</sequence>